<sequence length="349" mass="35304">MSGTAAVITGWSVVSPFGFGPKSYVDGLLDGDVTARPVDADGPPLPDALASTVPGLDPAAILDGRGVRHLDRASQLALATLSDLVDPGLDTGERTGLVLGTALGSVQTEMDHMRASLRARRPHLLDPKTLASGTMNCAAAQCAIRFGITGPNTTIAGGRAAGLHALDYACRLLAAGRADRVIAGAVEEYTPARAWLTHHACSRRLEWLGEGSAVFRLEPPGAREPLAHVLAVTGRVAVDHDLPAAVVACGRDVLNRAGVGAAAVWAAVGAGSSLREHAALAGLVGPDALTRIPDAEGIGDTGAASAAFAVATALGLVGRWPEAAGRHVLVMATDPNGAVSGALLRLGGA</sequence>
<dbReference type="RefSeq" id="WP_382379932.1">
    <property type="nucleotide sequence ID" value="NZ_JBHRZI010000052.1"/>
</dbReference>
<keyword evidence="4" id="KW-1185">Reference proteome</keyword>
<dbReference type="Gene3D" id="3.40.47.10">
    <property type="match status" value="1"/>
</dbReference>
<dbReference type="InterPro" id="IPR014030">
    <property type="entry name" value="Ketoacyl_synth_N"/>
</dbReference>
<comment type="caution">
    <text evidence="3">The sequence shown here is derived from an EMBL/GenBank/DDBJ whole genome shotgun (WGS) entry which is preliminary data.</text>
</comment>
<keyword evidence="1" id="KW-0808">Transferase</keyword>
<evidence type="ECO:0000259" key="2">
    <source>
        <dbReference type="Pfam" id="PF00109"/>
    </source>
</evidence>
<dbReference type="SUPFAM" id="SSF53901">
    <property type="entry name" value="Thiolase-like"/>
    <property type="match status" value="1"/>
</dbReference>
<protein>
    <submittedName>
        <fullName evidence="3">Beta-ketoacyl synthase N-terminal-like domain-containing protein</fullName>
    </submittedName>
</protein>
<dbReference type="PANTHER" id="PTHR11712">
    <property type="entry name" value="POLYKETIDE SYNTHASE-RELATED"/>
    <property type="match status" value="1"/>
</dbReference>
<dbReference type="InterPro" id="IPR016039">
    <property type="entry name" value="Thiolase-like"/>
</dbReference>
<evidence type="ECO:0000256" key="1">
    <source>
        <dbReference type="ARBA" id="ARBA00022679"/>
    </source>
</evidence>
<proteinExistence type="predicted"/>
<evidence type="ECO:0000313" key="4">
    <source>
        <dbReference type="Proteomes" id="UP001595690"/>
    </source>
</evidence>
<accession>A0ABV8C8N8</accession>
<dbReference type="PANTHER" id="PTHR11712:SF336">
    <property type="entry name" value="3-OXOACYL-[ACYL-CARRIER-PROTEIN] SYNTHASE, MITOCHONDRIAL"/>
    <property type="match status" value="1"/>
</dbReference>
<name>A0ABV8C8N8_9PSEU</name>
<dbReference type="Pfam" id="PF00109">
    <property type="entry name" value="ketoacyl-synt"/>
    <property type="match status" value="1"/>
</dbReference>
<reference evidence="4" key="1">
    <citation type="journal article" date="2019" name="Int. J. Syst. Evol. Microbiol.">
        <title>The Global Catalogue of Microorganisms (GCM) 10K type strain sequencing project: providing services to taxonomists for standard genome sequencing and annotation.</title>
        <authorList>
            <consortium name="The Broad Institute Genomics Platform"/>
            <consortium name="The Broad Institute Genome Sequencing Center for Infectious Disease"/>
            <person name="Wu L."/>
            <person name="Ma J."/>
        </authorList>
    </citation>
    <scope>NUCLEOTIDE SEQUENCE [LARGE SCALE GENOMIC DNA]</scope>
    <source>
        <strain evidence="4">CGMCC 4.7405</strain>
    </source>
</reference>
<dbReference type="Proteomes" id="UP001595690">
    <property type="component" value="Unassembled WGS sequence"/>
</dbReference>
<feature type="domain" description="Beta-ketoacyl synthase-like N-terminal" evidence="2">
    <location>
        <begin position="7"/>
        <end position="194"/>
    </location>
</feature>
<dbReference type="EMBL" id="JBHRZI010000052">
    <property type="protein sequence ID" value="MFC3898432.1"/>
    <property type="molecule type" value="Genomic_DNA"/>
</dbReference>
<gene>
    <name evidence="3" type="ORF">ACFOWZ_43790</name>
</gene>
<dbReference type="InterPro" id="IPR000794">
    <property type="entry name" value="Beta-ketoacyl_synthase"/>
</dbReference>
<organism evidence="3 4">
    <name type="scientific">Lentzea rhizosphaerae</name>
    <dbReference type="NCBI Taxonomy" id="2041025"/>
    <lineage>
        <taxon>Bacteria</taxon>
        <taxon>Bacillati</taxon>
        <taxon>Actinomycetota</taxon>
        <taxon>Actinomycetes</taxon>
        <taxon>Pseudonocardiales</taxon>
        <taxon>Pseudonocardiaceae</taxon>
        <taxon>Lentzea</taxon>
    </lineage>
</organism>
<evidence type="ECO:0000313" key="3">
    <source>
        <dbReference type="EMBL" id="MFC3898432.1"/>
    </source>
</evidence>